<feature type="transmembrane region" description="Helical" evidence="6">
    <location>
        <begin position="180"/>
        <end position="202"/>
    </location>
</feature>
<feature type="domain" description="Copper resistance protein D" evidence="7">
    <location>
        <begin position="177"/>
        <end position="274"/>
    </location>
</feature>
<feature type="transmembrane region" description="Helical" evidence="6">
    <location>
        <begin position="45"/>
        <end position="68"/>
    </location>
</feature>
<dbReference type="OrthoDB" id="2387346at2"/>
<feature type="transmembrane region" description="Helical" evidence="6">
    <location>
        <begin position="144"/>
        <end position="168"/>
    </location>
</feature>
<feature type="transmembrane region" description="Helical" evidence="6">
    <location>
        <begin position="321"/>
        <end position="338"/>
    </location>
</feature>
<dbReference type="Proteomes" id="UP000248646">
    <property type="component" value="Unassembled WGS sequence"/>
</dbReference>
<dbReference type="InterPro" id="IPR008457">
    <property type="entry name" value="Cu-R_CopD_dom"/>
</dbReference>
<evidence type="ECO:0000256" key="5">
    <source>
        <dbReference type="ARBA" id="ARBA00023136"/>
    </source>
</evidence>
<keyword evidence="3 6" id="KW-0812">Transmembrane</keyword>
<evidence type="ECO:0000256" key="2">
    <source>
        <dbReference type="ARBA" id="ARBA00022475"/>
    </source>
</evidence>
<evidence type="ECO:0000256" key="3">
    <source>
        <dbReference type="ARBA" id="ARBA00022692"/>
    </source>
</evidence>
<dbReference type="RefSeq" id="WP_111438140.1">
    <property type="nucleotide sequence ID" value="NZ_QKZI01000001.1"/>
</dbReference>
<comment type="subcellular location">
    <subcellularLocation>
        <location evidence="1">Cell membrane</location>
        <topology evidence="1">Multi-pass membrane protein</topology>
    </subcellularLocation>
</comment>
<dbReference type="PANTHER" id="PTHR34820:SF4">
    <property type="entry name" value="INNER MEMBRANE PROTEIN YEBZ"/>
    <property type="match status" value="1"/>
</dbReference>
<feature type="transmembrane region" description="Helical" evidence="6">
    <location>
        <begin position="88"/>
        <end position="106"/>
    </location>
</feature>
<evidence type="ECO:0000313" key="8">
    <source>
        <dbReference type="EMBL" id="PZX07496.1"/>
    </source>
</evidence>
<proteinExistence type="predicted"/>
<feature type="transmembrane region" description="Helical" evidence="6">
    <location>
        <begin position="344"/>
        <end position="365"/>
    </location>
</feature>
<gene>
    <name evidence="8" type="ORF">C7437_101613</name>
</gene>
<feature type="transmembrane region" description="Helical" evidence="6">
    <location>
        <begin position="222"/>
        <end position="241"/>
    </location>
</feature>
<reference evidence="8 9" key="1">
    <citation type="submission" date="2018-06" db="EMBL/GenBank/DDBJ databases">
        <title>Genomic Encyclopedia of Type Strains, Phase IV (KMG-IV): sequencing the most valuable type-strain genomes for metagenomic binning, comparative biology and taxonomic classification.</title>
        <authorList>
            <person name="Goeker M."/>
        </authorList>
    </citation>
    <scope>NUCLEOTIDE SEQUENCE [LARGE SCALE GENOMIC DNA]</scope>
    <source>
        <strain evidence="8 9">DSM 5</strain>
    </source>
</reference>
<keyword evidence="4 6" id="KW-1133">Transmembrane helix</keyword>
<dbReference type="GO" id="GO:0006825">
    <property type="term" value="P:copper ion transport"/>
    <property type="evidence" value="ECO:0007669"/>
    <property type="project" value="InterPro"/>
</dbReference>
<dbReference type="InterPro" id="IPR032694">
    <property type="entry name" value="CopC/D"/>
</dbReference>
<evidence type="ECO:0000259" key="7">
    <source>
        <dbReference type="Pfam" id="PF05425"/>
    </source>
</evidence>
<dbReference type="PANTHER" id="PTHR34820">
    <property type="entry name" value="INNER MEMBRANE PROTEIN YEBZ"/>
    <property type="match status" value="1"/>
</dbReference>
<feature type="transmembrane region" description="Helical" evidence="6">
    <location>
        <begin position="292"/>
        <end position="309"/>
    </location>
</feature>
<dbReference type="EMBL" id="QKZI01000001">
    <property type="protein sequence ID" value="PZX07496.1"/>
    <property type="molecule type" value="Genomic_DNA"/>
</dbReference>
<feature type="transmembrane region" description="Helical" evidence="6">
    <location>
        <begin position="12"/>
        <end position="33"/>
    </location>
</feature>
<keyword evidence="2" id="KW-1003">Cell membrane</keyword>
<evidence type="ECO:0000256" key="4">
    <source>
        <dbReference type="ARBA" id="ARBA00022989"/>
    </source>
</evidence>
<dbReference type="GO" id="GO:0005886">
    <property type="term" value="C:plasma membrane"/>
    <property type="evidence" value="ECO:0007669"/>
    <property type="project" value="UniProtKB-SubCell"/>
</dbReference>
<feature type="transmembrane region" description="Helical" evidence="6">
    <location>
        <begin position="113"/>
        <end position="132"/>
    </location>
</feature>
<dbReference type="Pfam" id="PF05425">
    <property type="entry name" value="CopD"/>
    <property type="match status" value="1"/>
</dbReference>
<comment type="caution">
    <text evidence="8">The sequence shown here is derived from an EMBL/GenBank/DDBJ whole genome shotgun (WGS) entry which is preliminary data.</text>
</comment>
<sequence length="367" mass="41282">MMFLLSTISETLLYLCFALLMGNYIFSIIPADLKPKVIIAKKYKLIAAAGIAVFSFLPLLSLITFLYEDYGIIDSLTSVLLTFEVGKSWIYLLIFSIILGVFVYLFDHKTDILYSVIGILLLLVLIMGIGWSTHAHSVHGMKGFLTHIVHFTSVVVWVGILFVVSWFSRSYENWSNFLNWFHVTALFCFGIIIVTGLSLMSFTLEWSQYPDSWMISYGQSLLIKHLLIIPLIGYAFINGIVMKKKLQKDPSFNPRPWTKVEFIIILGIFAATGAMGQSSPPHNLSSILSSEGVSILFTQFYDGVVYAGLNVEFSLQTNGILLLLLACVFFVLSIMSFFKKMGPIFSFIMSIFVVISVYFALLLSVQV</sequence>
<keyword evidence="9" id="KW-1185">Reference proteome</keyword>
<evidence type="ECO:0000256" key="6">
    <source>
        <dbReference type="SAM" id="Phobius"/>
    </source>
</evidence>
<keyword evidence="5 6" id="KW-0472">Membrane</keyword>
<accession>A0A2W7PGV1</accession>
<name>A0A2W7PGV1_9BACI</name>
<dbReference type="AlphaFoldDB" id="A0A2W7PGV1"/>
<protein>
    <submittedName>
        <fullName evidence="8">Putative copper resistance protein D</fullName>
    </submittedName>
</protein>
<evidence type="ECO:0000256" key="1">
    <source>
        <dbReference type="ARBA" id="ARBA00004651"/>
    </source>
</evidence>
<organism evidence="8 9">
    <name type="scientific">Psychrobacillus insolitus</name>
    <dbReference type="NCBI Taxonomy" id="1461"/>
    <lineage>
        <taxon>Bacteria</taxon>
        <taxon>Bacillati</taxon>
        <taxon>Bacillota</taxon>
        <taxon>Bacilli</taxon>
        <taxon>Bacillales</taxon>
        <taxon>Bacillaceae</taxon>
        <taxon>Psychrobacillus</taxon>
    </lineage>
</organism>
<feature type="transmembrane region" description="Helical" evidence="6">
    <location>
        <begin position="262"/>
        <end position="280"/>
    </location>
</feature>
<evidence type="ECO:0000313" key="9">
    <source>
        <dbReference type="Proteomes" id="UP000248646"/>
    </source>
</evidence>